<sequence length="79" mass="9261">MPWKESRVIEEKIKFIAAWKGGGWQFSDLCKEFGISRKTGYKYLERYESEGIDGLKDRSKNPKKHPNETPENVVLLIMQ</sequence>
<dbReference type="SUPFAM" id="SSF46689">
    <property type="entry name" value="Homeodomain-like"/>
    <property type="match status" value="1"/>
</dbReference>
<name>A0ABX4NXA5_9LEPT</name>
<dbReference type="Proteomes" id="UP000232149">
    <property type="component" value="Unassembled WGS sequence"/>
</dbReference>
<dbReference type="EMBL" id="NPDU01000034">
    <property type="protein sequence ID" value="PJZ61327.1"/>
    <property type="molecule type" value="Genomic_DNA"/>
</dbReference>
<feature type="domain" description="Insertion element IS150 protein InsJ-like helix-turn-helix" evidence="2">
    <location>
        <begin position="11"/>
        <end position="63"/>
    </location>
</feature>
<evidence type="ECO:0000256" key="1">
    <source>
        <dbReference type="SAM" id="MobiDB-lite"/>
    </source>
</evidence>
<dbReference type="InterPro" id="IPR055247">
    <property type="entry name" value="InsJ-like_HTH"/>
</dbReference>
<evidence type="ECO:0000313" key="4">
    <source>
        <dbReference type="Proteomes" id="UP000232149"/>
    </source>
</evidence>
<gene>
    <name evidence="3" type="ORF">CH376_13565</name>
</gene>
<protein>
    <submittedName>
        <fullName evidence="3">IS481 family transposase</fullName>
    </submittedName>
</protein>
<evidence type="ECO:0000313" key="3">
    <source>
        <dbReference type="EMBL" id="PJZ61327.1"/>
    </source>
</evidence>
<comment type="caution">
    <text evidence="3">The sequence shown here is derived from an EMBL/GenBank/DDBJ whole genome shotgun (WGS) entry which is preliminary data.</text>
</comment>
<feature type="non-terminal residue" evidence="3">
    <location>
        <position position="79"/>
    </location>
</feature>
<keyword evidence="4" id="KW-1185">Reference proteome</keyword>
<dbReference type="InterPro" id="IPR009057">
    <property type="entry name" value="Homeodomain-like_sf"/>
</dbReference>
<evidence type="ECO:0000259" key="2">
    <source>
        <dbReference type="Pfam" id="PF13518"/>
    </source>
</evidence>
<organism evidence="3 4">
    <name type="scientific">Leptospira adleri</name>
    <dbReference type="NCBI Taxonomy" id="2023186"/>
    <lineage>
        <taxon>Bacteria</taxon>
        <taxon>Pseudomonadati</taxon>
        <taxon>Spirochaetota</taxon>
        <taxon>Spirochaetia</taxon>
        <taxon>Leptospirales</taxon>
        <taxon>Leptospiraceae</taxon>
        <taxon>Leptospira</taxon>
    </lineage>
</organism>
<feature type="compositionally biased region" description="Basic and acidic residues" evidence="1">
    <location>
        <begin position="53"/>
        <end position="68"/>
    </location>
</feature>
<feature type="region of interest" description="Disordered" evidence="1">
    <location>
        <begin position="53"/>
        <end position="72"/>
    </location>
</feature>
<proteinExistence type="predicted"/>
<dbReference type="InterPro" id="IPR036388">
    <property type="entry name" value="WH-like_DNA-bd_sf"/>
</dbReference>
<dbReference type="Gene3D" id="1.10.10.10">
    <property type="entry name" value="Winged helix-like DNA-binding domain superfamily/Winged helix DNA-binding domain"/>
    <property type="match status" value="1"/>
</dbReference>
<reference evidence="3 4" key="1">
    <citation type="submission" date="2017-07" db="EMBL/GenBank/DDBJ databases">
        <title>Leptospira spp. isolated from tropical soils.</title>
        <authorList>
            <person name="Thibeaux R."/>
            <person name="Iraola G."/>
            <person name="Ferres I."/>
            <person name="Bierque E."/>
            <person name="Girault D."/>
            <person name="Soupe-Gilbert M.-E."/>
            <person name="Picardeau M."/>
            <person name="Goarant C."/>
        </authorList>
    </citation>
    <scope>NUCLEOTIDE SEQUENCE [LARGE SCALE GENOMIC DNA]</scope>
    <source>
        <strain evidence="3 4">FH2-B-D1</strain>
    </source>
</reference>
<accession>A0ABX4NXA5</accession>
<dbReference type="RefSeq" id="WP_165783626.1">
    <property type="nucleotide sequence ID" value="NZ_NPDU01000034.1"/>
</dbReference>
<dbReference type="Pfam" id="PF13518">
    <property type="entry name" value="HTH_28"/>
    <property type="match status" value="1"/>
</dbReference>